<comment type="caution">
    <text evidence="4">The sequence shown here is derived from an EMBL/GenBank/DDBJ whole genome shotgun (WGS) entry which is preliminary data.</text>
</comment>
<feature type="binding site" evidence="2">
    <location>
        <begin position="113"/>
        <end position="120"/>
    </location>
    <ligand>
        <name>ATP</name>
        <dbReference type="ChEBI" id="CHEBI:30616"/>
    </ligand>
</feature>
<feature type="domain" description="Fido" evidence="3">
    <location>
        <begin position="14"/>
        <end position="170"/>
    </location>
</feature>
<dbReference type="Proteomes" id="UP000019478">
    <property type="component" value="Unassembled WGS sequence"/>
</dbReference>
<sequence length="204" mass="22612">MHMVEAVVRDDQEISEDLIKETHRILCSGVPVIVSADKQVVPSSSYAGKYRNVPVRAGNTNFVVPQRVPTVMARFITELNEYLRKAEAERQIDPFYIAAHACGEFVNIHPFLDGNGRTCRLILNTILLKYAGIVCPIGECESERNEYLNIARASSEDCVGNGRLAAYVVEKVAVVEEGGGYEYCQLSPIKSGFELLRDTLKGKS</sequence>
<evidence type="ECO:0000259" key="3">
    <source>
        <dbReference type="PROSITE" id="PS51459"/>
    </source>
</evidence>
<dbReference type="PANTHER" id="PTHR13504:SF38">
    <property type="entry name" value="FIDO DOMAIN-CONTAINING PROTEIN"/>
    <property type="match status" value="1"/>
</dbReference>
<dbReference type="PANTHER" id="PTHR13504">
    <property type="entry name" value="FIDO DOMAIN-CONTAINING PROTEIN DDB_G0283145"/>
    <property type="match status" value="1"/>
</dbReference>
<keyword evidence="5" id="KW-1185">Reference proteome</keyword>
<dbReference type="GO" id="GO:0005524">
    <property type="term" value="F:ATP binding"/>
    <property type="evidence" value="ECO:0007669"/>
    <property type="project" value="UniProtKB-KW"/>
</dbReference>
<dbReference type="InterPro" id="IPR003812">
    <property type="entry name" value="Fido"/>
</dbReference>
<dbReference type="Pfam" id="PF02661">
    <property type="entry name" value="Fic"/>
    <property type="match status" value="1"/>
</dbReference>
<dbReference type="PROSITE" id="PS51459">
    <property type="entry name" value="FIDO"/>
    <property type="match status" value="1"/>
</dbReference>
<dbReference type="HOGENOM" id="CLU_053737_3_0_1"/>
<gene>
    <name evidence="4" type="ORF">A1O3_03787</name>
</gene>
<organism evidence="4 5">
    <name type="scientific">Capronia epimyces CBS 606.96</name>
    <dbReference type="NCBI Taxonomy" id="1182542"/>
    <lineage>
        <taxon>Eukaryota</taxon>
        <taxon>Fungi</taxon>
        <taxon>Dikarya</taxon>
        <taxon>Ascomycota</taxon>
        <taxon>Pezizomycotina</taxon>
        <taxon>Eurotiomycetes</taxon>
        <taxon>Chaetothyriomycetidae</taxon>
        <taxon>Chaetothyriales</taxon>
        <taxon>Herpotrichiellaceae</taxon>
        <taxon>Capronia</taxon>
    </lineage>
</organism>
<accession>W9Y2Y5</accession>
<feature type="active site" evidence="1">
    <location>
        <position position="109"/>
    </location>
</feature>
<dbReference type="eggNOG" id="KOG3824">
    <property type="taxonomic scope" value="Eukaryota"/>
</dbReference>
<evidence type="ECO:0000313" key="4">
    <source>
        <dbReference type="EMBL" id="EXJ86833.1"/>
    </source>
</evidence>
<dbReference type="Gene3D" id="1.10.3290.10">
    <property type="entry name" value="Fido-like domain"/>
    <property type="match status" value="1"/>
</dbReference>
<evidence type="ECO:0000313" key="5">
    <source>
        <dbReference type="Proteomes" id="UP000019478"/>
    </source>
</evidence>
<evidence type="ECO:0000256" key="1">
    <source>
        <dbReference type="PIRSR" id="PIRSR640198-1"/>
    </source>
</evidence>
<dbReference type="GeneID" id="19167912"/>
<dbReference type="RefSeq" id="XP_007732112.1">
    <property type="nucleotide sequence ID" value="XM_007733922.1"/>
</dbReference>
<dbReference type="EMBL" id="AMGY01000003">
    <property type="protein sequence ID" value="EXJ86833.1"/>
    <property type="molecule type" value="Genomic_DNA"/>
</dbReference>
<reference evidence="4 5" key="1">
    <citation type="submission" date="2013-03" db="EMBL/GenBank/DDBJ databases">
        <title>The Genome Sequence of Capronia epimyces CBS 606.96.</title>
        <authorList>
            <consortium name="The Broad Institute Genomics Platform"/>
            <person name="Cuomo C."/>
            <person name="de Hoog S."/>
            <person name="Gorbushina A."/>
            <person name="Walker B."/>
            <person name="Young S.K."/>
            <person name="Zeng Q."/>
            <person name="Gargeya S."/>
            <person name="Fitzgerald M."/>
            <person name="Haas B."/>
            <person name="Abouelleil A."/>
            <person name="Allen A.W."/>
            <person name="Alvarado L."/>
            <person name="Arachchi H.M."/>
            <person name="Berlin A.M."/>
            <person name="Chapman S.B."/>
            <person name="Gainer-Dewar J."/>
            <person name="Goldberg J."/>
            <person name="Griggs A."/>
            <person name="Gujja S."/>
            <person name="Hansen M."/>
            <person name="Howarth C."/>
            <person name="Imamovic A."/>
            <person name="Ireland A."/>
            <person name="Larimer J."/>
            <person name="McCowan C."/>
            <person name="Murphy C."/>
            <person name="Pearson M."/>
            <person name="Poon T.W."/>
            <person name="Priest M."/>
            <person name="Roberts A."/>
            <person name="Saif S."/>
            <person name="Shea T."/>
            <person name="Sisk P."/>
            <person name="Sykes S."/>
            <person name="Wortman J."/>
            <person name="Nusbaum C."/>
            <person name="Birren B."/>
        </authorList>
    </citation>
    <scope>NUCLEOTIDE SEQUENCE [LARGE SCALE GENOMIC DNA]</scope>
    <source>
        <strain evidence="4 5">CBS 606.96</strain>
    </source>
</reference>
<protein>
    <recommendedName>
        <fullName evidence="3">Fido domain-containing protein</fullName>
    </recommendedName>
</protein>
<dbReference type="InterPro" id="IPR036597">
    <property type="entry name" value="Fido-like_dom_sf"/>
</dbReference>
<dbReference type="AlphaFoldDB" id="W9Y2Y5"/>
<dbReference type="InterPro" id="IPR040198">
    <property type="entry name" value="Fido_containing"/>
</dbReference>
<name>W9Y2Y5_9EURO</name>
<dbReference type="SUPFAM" id="SSF140931">
    <property type="entry name" value="Fic-like"/>
    <property type="match status" value="1"/>
</dbReference>
<keyword evidence="2" id="KW-0547">Nucleotide-binding</keyword>
<evidence type="ECO:0000256" key="2">
    <source>
        <dbReference type="PIRSR" id="PIRSR640198-2"/>
    </source>
</evidence>
<keyword evidence="2" id="KW-0067">ATP-binding</keyword>
<dbReference type="STRING" id="1182542.W9Y2Y5"/>
<dbReference type="OrthoDB" id="439046at2759"/>
<proteinExistence type="predicted"/>